<dbReference type="RefSeq" id="WP_142527465.1">
    <property type="nucleotide sequence ID" value="NZ_CBCSJO010000004.1"/>
</dbReference>
<dbReference type="OrthoDB" id="9793307at2"/>
<evidence type="ECO:0000313" key="3">
    <source>
        <dbReference type="Proteomes" id="UP000320300"/>
    </source>
</evidence>
<proteinExistence type="predicted"/>
<keyword evidence="3" id="KW-1185">Reference proteome</keyword>
<organism evidence="2 3">
    <name type="scientific">Pedobacter westerhofensis</name>
    <dbReference type="NCBI Taxonomy" id="425512"/>
    <lineage>
        <taxon>Bacteria</taxon>
        <taxon>Pseudomonadati</taxon>
        <taxon>Bacteroidota</taxon>
        <taxon>Sphingobacteriia</taxon>
        <taxon>Sphingobacteriales</taxon>
        <taxon>Sphingobacteriaceae</taxon>
        <taxon>Pedobacter</taxon>
    </lineage>
</organism>
<dbReference type="Proteomes" id="UP000320300">
    <property type="component" value="Unassembled WGS sequence"/>
</dbReference>
<evidence type="ECO:0000256" key="1">
    <source>
        <dbReference type="SAM" id="SignalP"/>
    </source>
</evidence>
<dbReference type="AlphaFoldDB" id="A0A521C8A9"/>
<sequence length="249" mass="27788">MKKIFLTLSLFCFSWSLSAQNSFPGNLGIGISSPQNKLDVYSNNERVAIRNETVALVLGQWDTSNNRIESVGRPLFLTTYTGSINFGINGATNLTIANSGNIGIGTTTPTDKLAVNGMIHSQAVKVDMNGWSDYVLHREYPLRPLSLVKAFIDRNHHLPDVPSEKEVIANGLNLGEMNKLLMKKVEELTLYLIEKDDIQKSQADAIAQQENKLKLMDSRLNDQKKLIDKLIGDLNTRKTIVKNKFKSIL</sequence>
<name>A0A521C8A9_9SPHI</name>
<protein>
    <submittedName>
        <fullName evidence="2">Uncharacterized protein</fullName>
    </submittedName>
</protein>
<accession>A0A521C8A9</accession>
<keyword evidence="1" id="KW-0732">Signal</keyword>
<reference evidence="2 3" key="1">
    <citation type="submission" date="2017-05" db="EMBL/GenBank/DDBJ databases">
        <authorList>
            <person name="Varghese N."/>
            <person name="Submissions S."/>
        </authorList>
    </citation>
    <scope>NUCLEOTIDE SEQUENCE [LARGE SCALE GENOMIC DNA]</scope>
    <source>
        <strain evidence="2 3">DSM 19036</strain>
    </source>
</reference>
<gene>
    <name evidence="2" type="ORF">SAMN06265348_103270</name>
</gene>
<dbReference type="EMBL" id="FXTN01000003">
    <property type="protein sequence ID" value="SMO55041.1"/>
    <property type="molecule type" value="Genomic_DNA"/>
</dbReference>
<feature type="signal peptide" evidence="1">
    <location>
        <begin position="1"/>
        <end position="19"/>
    </location>
</feature>
<feature type="chain" id="PRO_5021980542" evidence="1">
    <location>
        <begin position="20"/>
        <end position="249"/>
    </location>
</feature>
<evidence type="ECO:0000313" key="2">
    <source>
        <dbReference type="EMBL" id="SMO55041.1"/>
    </source>
</evidence>